<dbReference type="InterPro" id="IPR028098">
    <property type="entry name" value="Glyco_trans_4-like_N"/>
</dbReference>
<dbReference type="Pfam" id="PF00534">
    <property type="entry name" value="Glycos_transf_1"/>
    <property type="match status" value="1"/>
</dbReference>
<dbReference type="Pfam" id="PF13439">
    <property type="entry name" value="Glyco_transf_4"/>
    <property type="match status" value="1"/>
</dbReference>
<sequence>MNRERFQPGAGPGDGRILRFDTGLATGSAAANVVPLRRSTTILSVLEIGMAWTTGSSGGLDRAFHDLVEALPGQGVRVTGLVRAPEDAALRTFGRVHSFSAPRAGLPSQLLGLRRSFAELSRSDGFDLVAAHFALYAAPILQGLSKRPFVMHFHGPWAAEAAQEGSSRGVVAAKSLLERSVYRRADRVVVLSQAFRDLVVRSYGVQERRVHVIPGGVDLERFAVPESRFEARRLLGWPTSRPILVSVRRLTRRMGLDRLIEAMPAVVKRHRDVLLMIGGTGLLRPELEERIRQTDLARNVRLLGFVPDEDLPLAYRAADLNVVPTATLEGFGLVAAEALAAGTPSLVTPVGGLPEVVAPLSEHLVCASASPGDLAQALIDILDGRVCLPDSETCRAYATDRFSTERVAERTAELYRELVG</sequence>
<keyword evidence="4" id="KW-1185">Reference proteome</keyword>
<dbReference type="PANTHER" id="PTHR45947:SF3">
    <property type="entry name" value="SULFOQUINOVOSYL TRANSFERASE SQD2"/>
    <property type="match status" value="1"/>
</dbReference>
<feature type="domain" description="Glycosyltransferase subfamily 4-like N-terminal" evidence="2">
    <location>
        <begin position="58"/>
        <end position="221"/>
    </location>
</feature>
<proteinExistence type="predicted"/>
<dbReference type="Proteomes" id="UP000199647">
    <property type="component" value="Unassembled WGS sequence"/>
</dbReference>
<reference evidence="3 4" key="1">
    <citation type="submission" date="2016-10" db="EMBL/GenBank/DDBJ databases">
        <authorList>
            <person name="de Groot N.N."/>
        </authorList>
    </citation>
    <scope>NUCLEOTIDE SEQUENCE [LARGE SCALE GENOMIC DNA]</scope>
    <source>
        <strain evidence="3 4">A52C2</strain>
    </source>
</reference>
<dbReference type="OrthoDB" id="9787617at2"/>
<dbReference type="SUPFAM" id="SSF53756">
    <property type="entry name" value="UDP-Glycosyltransferase/glycogen phosphorylase"/>
    <property type="match status" value="1"/>
</dbReference>
<protein>
    <submittedName>
        <fullName evidence="3">Glycosyltransferase involved in cell wall bisynthesis</fullName>
    </submittedName>
</protein>
<accession>A0A1H9PIS8</accession>
<feature type="domain" description="Glycosyl transferase family 1" evidence="1">
    <location>
        <begin position="229"/>
        <end position="398"/>
    </location>
</feature>
<name>A0A1H9PIS8_9HYPH</name>
<keyword evidence="3" id="KW-0808">Transferase</keyword>
<gene>
    <name evidence="3" type="ORF">SAMN05216548_12032</name>
</gene>
<evidence type="ECO:0000259" key="1">
    <source>
        <dbReference type="Pfam" id="PF00534"/>
    </source>
</evidence>
<dbReference type="CDD" id="cd03801">
    <property type="entry name" value="GT4_PimA-like"/>
    <property type="match status" value="1"/>
</dbReference>
<dbReference type="InterPro" id="IPR001296">
    <property type="entry name" value="Glyco_trans_1"/>
</dbReference>
<evidence type="ECO:0000259" key="2">
    <source>
        <dbReference type="Pfam" id="PF13439"/>
    </source>
</evidence>
<dbReference type="STRING" id="1855383.SAMN05216548_12032"/>
<dbReference type="EMBL" id="FOFG01000020">
    <property type="protein sequence ID" value="SER47739.1"/>
    <property type="molecule type" value="Genomic_DNA"/>
</dbReference>
<evidence type="ECO:0000313" key="4">
    <source>
        <dbReference type="Proteomes" id="UP000199647"/>
    </source>
</evidence>
<dbReference type="AlphaFoldDB" id="A0A1H9PIS8"/>
<organism evidence="3 4">
    <name type="scientific">Faunimonas pinastri</name>
    <dbReference type="NCBI Taxonomy" id="1855383"/>
    <lineage>
        <taxon>Bacteria</taxon>
        <taxon>Pseudomonadati</taxon>
        <taxon>Pseudomonadota</taxon>
        <taxon>Alphaproteobacteria</taxon>
        <taxon>Hyphomicrobiales</taxon>
        <taxon>Afifellaceae</taxon>
        <taxon>Faunimonas</taxon>
    </lineage>
</organism>
<dbReference type="InterPro" id="IPR050194">
    <property type="entry name" value="Glycosyltransferase_grp1"/>
</dbReference>
<evidence type="ECO:0000313" key="3">
    <source>
        <dbReference type="EMBL" id="SER47739.1"/>
    </source>
</evidence>
<dbReference type="Gene3D" id="3.40.50.2000">
    <property type="entry name" value="Glycogen Phosphorylase B"/>
    <property type="match status" value="2"/>
</dbReference>
<dbReference type="GO" id="GO:0016758">
    <property type="term" value="F:hexosyltransferase activity"/>
    <property type="evidence" value="ECO:0007669"/>
    <property type="project" value="TreeGrafter"/>
</dbReference>
<dbReference type="PANTHER" id="PTHR45947">
    <property type="entry name" value="SULFOQUINOVOSYL TRANSFERASE SQD2"/>
    <property type="match status" value="1"/>
</dbReference>
<dbReference type="RefSeq" id="WP_143062044.1">
    <property type="nucleotide sequence ID" value="NZ_FOFG01000020.1"/>
</dbReference>